<evidence type="ECO:0000256" key="1">
    <source>
        <dbReference type="SAM" id="MobiDB-lite"/>
    </source>
</evidence>
<dbReference type="PANTHER" id="PTHR34819">
    <property type="entry name" value="LARGE CYSTEINE-RICH PERIPLASMIC PROTEIN OMCB"/>
    <property type="match status" value="1"/>
</dbReference>
<reference evidence="3" key="1">
    <citation type="submission" date="2020-06" db="EMBL/GenBank/DDBJ databases">
        <title>Unique genomic features of the anaerobic methanotrophic archaea.</title>
        <authorList>
            <person name="Chadwick G.L."/>
            <person name="Skennerton C.T."/>
            <person name="Laso-Perez R."/>
            <person name="Leu A.O."/>
            <person name="Speth D.R."/>
            <person name="Yu H."/>
            <person name="Morgan-Lang C."/>
            <person name="Hatzenpichler R."/>
            <person name="Goudeau D."/>
            <person name="Malmstrom R."/>
            <person name="Brazelton W.J."/>
            <person name="Woyke T."/>
            <person name="Hallam S.J."/>
            <person name="Tyson G.W."/>
            <person name="Wegener G."/>
            <person name="Boetius A."/>
            <person name="Orphan V."/>
        </authorList>
    </citation>
    <scope>NUCLEOTIDE SEQUENCE</scope>
</reference>
<feature type="domain" description="DUF7507" evidence="2">
    <location>
        <begin position="110"/>
        <end position="204"/>
    </location>
</feature>
<feature type="domain" description="DUF7507" evidence="2">
    <location>
        <begin position="765"/>
        <end position="859"/>
    </location>
</feature>
<proteinExistence type="predicted"/>
<dbReference type="Pfam" id="PF24346">
    <property type="entry name" value="DUF7507"/>
    <property type="match status" value="9"/>
</dbReference>
<name>A0A7G9Z5M0_9EURY</name>
<feature type="domain" description="DUF7507" evidence="2">
    <location>
        <begin position="548"/>
        <end position="641"/>
    </location>
</feature>
<dbReference type="InterPro" id="IPR055354">
    <property type="entry name" value="DUF7507"/>
</dbReference>
<feature type="domain" description="DUF7507" evidence="2">
    <location>
        <begin position="439"/>
        <end position="532"/>
    </location>
</feature>
<dbReference type="InterPro" id="IPR047589">
    <property type="entry name" value="DUF11_rpt"/>
</dbReference>
<evidence type="ECO:0000259" key="2">
    <source>
        <dbReference type="Pfam" id="PF24346"/>
    </source>
</evidence>
<feature type="domain" description="DUF7507" evidence="2">
    <location>
        <begin position="656"/>
        <end position="750"/>
    </location>
</feature>
<organism evidence="3">
    <name type="scientific">Candidatus Methanophaga sp. ANME-1 ERB7</name>
    <dbReference type="NCBI Taxonomy" id="2759913"/>
    <lineage>
        <taxon>Archaea</taxon>
        <taxon>Methanobacteriati</taxon>
        <taxon>Methanobacteriota</taxon>
        <taxon>Stenosarchaea group</taxon>
        <taxon>Methanomicrobia</taxon>
        <taxon>Candidatus Methanophagales</taxon>
        <taxon>Candidatus Methanophagaceae</taxon>
        <taxon>Candidatus Methanophaga</taxon>
    </lineage>
</organism>
<feature type="domain" description="DUF7507" evidence="2">
    <location>
        <begin position="328"/>
        <end position="383"/>
    </location>
</feature>
<protein>
    <recommendedName>
        <fullName evidence="2">DUF7507 domain-containing protein</fullName>
    </recommendedName>
</protein>
<accession>A0A7G9Z5M0</accession>
<dbReference type="PANTHER" id="PTHR34819:SF3">
    <property type="entry name" value="CELL SURFACE PROTEIN"/>
    <property type="match status" value="1"/>
</dbReference>
<feature type="compositionally biased region" description="Polar residues" evidence="1">
    <location>
        <begin position="951"/>
        <end position="970"/>
    </location>
</feature>
<evidence type="ECO:0000313" key="3">
    <source>
        <dbReference type="EMBL" id="QNO55554.1"/>
    </source>
</evidence>
<gene>
    <name evidence="3" type="ORF">LKECMODC_00001</name>
</gene>
<sequence>MHGDQDSIVNTAKVGETITYSFTVMNTGDTTLSSLTLTDSMLGPITLDKTTLAPLETASSTGGPYAHTVVEGDLPGPLTNTATASSTDSLGNTVTCADDASVDLTSTSECTVTKTPSVNTATVGETITYSFTVMNTGDTTLSSLTLTDSMLGPITLDKTTLAPGDVASSTGGPYTHTVVEGDLPGPLTNTATASSTDSLGNTVTCADDASVDLTSTSECTVTKTPSVNTATVGETITYSFTVMNTGDTTLSSLTLTDSMLGPITLDKTTLAPLETASSTGGPYAHTVVEGDLPGPLTNTATASSTDSLGNTVTCADDASVDLTSTSECTVTKTPSVNTATVGETITYSFTVMNTGDTTLSSLTLTDSMLGPITLDKTTLAPSDVASSTGRTLCPYRCGKATCLALLPILLLHQVLITQGHPVTCADDASVELTYGSECTVTKTPDKTTAKVGETITYSFTVTNSGDTTLSGLTLTDSKLGTITLDKTTLAPLETASSTGGPYTHTVVEGDLPGPLTNTATASSTDSQGNPVTCADDASVELTYGSECTVTKTPDKTTAKVGETITYSFTVTNSGDTTLSGLTLTDSKLGTITLDKTTLAPLETASSTGGPYTHTVVEGDLPGPLTNTATASSTDSLGNTVTCADDASVDLTSTSECTVTKTPSVNTATVGETITYSFTVMNTGDTTLSSLTLTDSMLGPITLDKTTLAPLETASSTGGPYAHTVVEGDLPGPLTNTATASSTDSLGNTVTCADDASVDLTSTSECTVTKTPSVNTATVGETITYSFTVMNTGDTTLSSLTLTDSMLGPITLDKTTLAPGDVASSTGGPYTHTVVEGDLPGPLTNTATASSTDSLGNTVTCADDASVDLTSTSECTVTKTPSVNTATVGETITYSFTVMNTGDTTLSSLTLTDSMLGPITLDKTTLAPLETASSTGGPYAHTVVEGDLPGPLTNTATASSTDSLGQYGNMR</sequence>
<feature type="domain" description="DUF7507" evidence="2">
    <location>
        <begin position="11"/>
        <end position="95"/>
    </location>
</feature>
<dbReference type="AlphaFoldDB" id="A0A7G9Z5M0"/>
<feature type="domain" description="DUF7507" evidence="2">
    <location>
        <begin position="219"/>
        <end position="313"/>
    </location>
</feature>
<feature type="domain" description="DUF7507" evidence="2">
    <location>
        <begin position="874"/>
        <end position="964"/>
    </location>
</feature>
<dbReference type="EMBL" id="MT631620">
    <property type="protein sequence ID" value="QNO55554.1"/>
    <property type="molecule type" value="Genomic_DNA"/>
</dbReference>
<dbReference type="InterPro" id="IPR051172">
    <property type="entry name" value="Chlamydia_OmcB"/>
</dbReference>
<feature type="region of interest" description="Disordered" evidence="1">
    <location>
        <begin position="947"/>
        <end position="970"/>
    </location>
</feature>
<dbReference type="NCBIfam" id="TIGR01451">
    <property type="entry name" value="B_ant_repeat"/>
    <property type="match status" value="9"/>
</dbReference>